<evidence type="ECO:0000256" key="12">
    <source>
        <dbReference type="SAM" id="MobiDB-lite"/>
    </source>
</evidence>
<evidence type="ECO:0000259" key="15">
    <source>
        <dbReference type="PROSITE" id="PS50192"/>
    </source>
</evidence>
<name>R9PU06_AGAAL</name>
<dbReference type="Pfam" id="PF00672">
    <property type="entry name" value="HAMP"/>
    <property type="match status" value="1"/>
</dbReference>
<dbReference type="PANTHER" id="PTHR32089:SF39">
    <property type="entry name" value="METHYL-ACCEPTING CHEMOTAXIS PROTEIN HLYB"/>
    <property type="match status" value="1"/>
</dbReference>
<evidence type="ECO:0000256" key="3">
    <source>
        <dbReference type="ARBA" id="ARBA00022481"/>
    </source>
</evidence>
<proteinExistence type="inferred from homology"/>
<dbReference type="SUPFAM" id="SSF58104">
    <property type="entry name" value="Methyl-accepting chemotaxis protein (MCP) signaling domain"/>
    <property type="match status" value="1"/>
</dbReference>
<dbReference type="CDD" id="cd06225">
    <property type="entry name" value="HAMP"/>
    <property type="match status" value="1"/>
</dbReference>
<feature type="compositionally biased region" description="Low complexity" evidence="12">
    <location>
        <begin position="414"/>
        <end position="424"/>
    </location>
</feature>
<evidence type="ECO:0000256" key="13">
    <source>
        <dbReference type="SAM" id="Phobius"/>
    </source>
</evidence>
<evidence type="ECO:0000256" key="4">
    <source>
        <dbReference type="ARBA" id="ARBA00022500"/>
    </source>
</evidence>
<comment type="similarity">
    <text evidence="10">Belongs to the methyl-accepting chemotaxis (MCP) protein family.</text>
</comment>
<protein>
    <submittedName>
        <fullName evidence="17">Methyl-accepting chemotaxis protein I</fullName>
    </submittedName>
</protein>
<dbReference type="Pfam" id="PF00015">
    <property type="entry name" value="MCPsignal"/>
    <property type="match status" value="1"/>
</dbReference>
<dbReference type="GO" id="GO:0006935">
    <property type="term" value="P:chemotaxis"/>
    <property type="evidence" value="ECO:0007669"/>
    <property type="project" value="UniProtKB-KW"/>
</dbReference>
<dbReference type="PROSITE" id="PS50885">
    <property type="entry name" value="HAMP"/>
    <property type="match status" value="1"/>
</dbReference>
<comment type="caution">
    <text evidence="17">The sequence shown here is derived from an EMBL/GenBank/DDBJ whole genome shotgun (WGS) entry which is preliminary data.</text>
</comment>
<evidence type="ECO:0000256" key="1">
    <source>
        <dbReference type="ARBA" id="ARBA00004429"/>
    </source>
</evidence>
<dbReference type="FunFam" id="1.10.287.950:FF:000001">
    <property type="entry name" value="Methyl-accepting chemotaxis sensory transducer"/>
    <property type="match status" value="1"/>
</dbReference>
<evidence type="ECO:0000313" key="18">
    <source>
        <dbReference type="Proteomes" id="UP000014461"/>
    </source>
</evidence>
<dbReference type="PRINTS" id="PR00260">
    <property type="entry name" value="CHEMTRNSDUCR"/>
</dbReference>
<dbReference type="CDD" id="cd11386">
    <property type="entry name" value="MCP_signal"/>
    <property type="match status" value="1"/>
</dbReference>
<dbReference type="PROSITE" id="PS50192">
    <property type="entry name" value="T_SNARE"/>
    <property type="match status" value="1"/>
</dbReference>
<feature type="transmembrane region" description="Helical" evidence="13">
    <location>
        <begin position="284"/>
        <end position="305"/>
    </location>
</feature>
<keyword evidence="18" id="KW-1185">Reference proteome</keyword>
<feature type="region of interest" description="Disordered" evidence="12">
    <location>
        <begin position="367"/>
        <end position="391"/>
    </location>
</feature>
<keyword evidence="6 13" id="KW-0812">Transmembrane</keyword>
<gene>
    <name evidence="17" type="ORF">AALB_3416</name>
</gene>
<dbReference type="InterPro" id="IPR004089">
    <property type="entry name" value="MCPsignal_dom"/>
</dbReference>
<keyword evidence="3" id="KW-0488">Methylation</keyword>
<evidence type="ECO:0000256" key="11">
    <source>
        <dbReference type="PROSITE-ProRule" id="PRU00284"/>
    </source>
</evidence>
<keyword evidence="7 13" id="KW-1133">Transmembrane helix</keyword>
<dbReference type="InterPro" id="IPR004090">
    <property type="entry name" value="Chemotax_Me-accpt_rcpt"/>
</dbReference>
<dbReference type="GO" id="GO:0005886">
    <property type="term" value="C:plasma membrane"/>
    <property type="evidence" value="ECO:0007669"/>
    <property type="project" value="UniProtKB-SubCell"/>
</dbReference>
<keyword evidence="8 13" id="KW-0472">Membrane</keyword>
<feature type="region of interest" description="Disordered" evidence="12">
    <location>
        <begin position="414"/>
        <end position="434"/>
    </location>
</feature>
<dbReference type="EMBL" id="BARX01000026">
    <property type="protein sequence ID" value="GAD03336.1"/>
    <property type="molecule type" value="Genomic_DNA"/>
</dbReference>
<comment type="subcellular location">
    <subcellularLocation>
        <location evidence="1">Cell inner membrane</location>
        <topology evidence="1">Multi-pass membrane protein</topology>
    </subcellularLocation>
</comment>
<dbReference type="Proteomes" id="UP000014461">
    <property type="component" value="Unassembled WGS sequence"/>
</dbReference>
<evidence type="ECO:0000256" key="9">
    <source>
        <dbReference type="ARBA" id="ARBA00023224"/>
    </source>
</evidence>
<evidence type="ECO:0000256" key="7">
    <source>
        <dbReference type="ARBA" id="ARBA00022989"/>
    </source>
</evidence>
<feature type="domain" description="T-SNARE coiled-coil homology" evidence="15">
    <location>
        <begin position="562"/>
        <end position="614"/>
    </location>
</feature>
<dbReference type="AlphaFoldDB" id="R9PU06"/>
<dbReference type="STRING" id="1331007.AALB_3416"/>
<feature type="domain" description="HAMP" evidence="16">
    <location>
        <begin position="306"/>
        <end position="360"/>
    </location>
</feature>
<dbReference type="InterPro" id="IPR000727">
    <property type="entry name" value="T_SNARE_dom"/>
</dbReference>
<dbReference type="SMART" id="SM00283">
    <property type="entry name" value="MA"/>
    <property type="match status" value="1"/>
</dbReference>
<dbReference type="PROSITE" id="PS50111">
    <property type="entry name" value="CHEMOTAXIS_TRANSDUC_2"/>
    <property type="match status" value="1"/>
</dbReference>
<dbReference type="Gene3D" id="3.30.450.20">
    <property type="entry name" value="PAS domain"/>
    <property type="match status" value="1"/>
</dbReference>
<organism evidence="17 18">
    <name type="scientific">Agarivorans albus MKT 106</name>
    <dbReference type="NCBI Taxonomy" id="1331007"/>
    <lineage>
        <taxon>Bacteria</taxon>
        <taxon>Pseudomonadati</taxon>
        <taxon>Pseudomonadota</taxon>
        <taxon>Gammaproteobacteria</taxon>
        <taxon>Alteromonadales</taxon>
        <taxon>Alteromonadaceae</taxon>
        <taxon>Agarivorans</taxon>
    </lineage>
</organism>
<evidence type="ECO:0000256" key="5">
    <source>
        <dbReference type="ARBA" id="ARBA00022519"/>
    </source>
</evidence>
<dbReference type="RefSeq" id="WP_016403103.1">
    <property type="nucleotide sequence ID" value="NZ_BARX01000026.1"/>
</dbReference>
<accession>R9PU06</accession>
<dbReference type="GO" id="GO:0004888">
    <property type="term" value="F:transmembrane signaling receptor activity"/>
    <property type="evidence" value="ECO:0007669"/>
    <property type="project" value="InterPro"/>
</dbReference>
<dbReference type="PANTHER" id="PTHR32089">
    <property type="entry name" value="METHYL-ACCEPTING CHEMOTAXIS PROTEIN MCPB"/>
    <property type="match status" value="1"/>
</dbReference>
<dbReference type="CDD" id="cd12912">
    <property type="entry name" value="PDC2_MCP_like"/>
    <property type="match status" value="1"/>
</dbReference>
<evidence type="ECO:0000259" key="14">
    <source>
        <dbReference type="PROSITE" id="PS50111"/>
    </source>
</evidence>
<dbReference type="GO" id="GO:0007165">
    <property type="term" value="P:signal transduction"/>
    <property type="evidence" value="ECO:0007669"/>
    <property type="project" value="UniProtKB-KW"/>
</dbReference>
<dbReference type="InterPro" id="IPR003660">
    <property type="entry name" value="HAMP_dom"/>
</dbReference>
<sequence length="637" mass="70312">MFFNQLTIRKKLTITIVLAVLASTSIIGVFSQNQAQNIIERRMVDKELPALLKQIRNRIDKEVTVLLQAAEQLANNTFVEERVLKSSKPDSETQLVELLTRLKQQYGLADASVSNRKNANYWNQNGFLRQLYPERDGWFFKFRESGQETMVSVYTSSTEETKLFLNYQQLNGHVMSGVSKTMEEMIVFLDSFKIEKSGFVFLSDGEGVIRLHRNNELVGKLKLTDEFGQATSSLLNKQGFNLVEVNYQGQQLLLSSSYIESMDWYLIAQVPKAEVFEELNRSRYYMIVTTLLVIGVFLLVAVWLAGTITRPIAKLADVFQNLGEGEGDLRQRLDTESNDEMAKLAKGFNSFIEKIHRSVSSVAQTGENLGDASRSVANQSQRTLENTQHQQDRVTQVATAINQMGSTVNEIASNASQAADAAQDAEQESNKGQQVVLRARDNIMRLAEEMQQVATVVSSLAESSQSIGGILDVIRGISEQTNLLALNAAIEAARAGEQGRGFAVVADEVRNLAGRTAESTDEIQQMINNLQEQASQAVSAIEQSSGMSSQGAEEAGHAYSALQEISKRVTLISDMNIQVATATEEQSSVVSELNGNVEEINLSTQQATDTASELSQASESLKQLADKLADLVGTFKL</sequence>
<keyword evidence="5" id="KW-0997">Cell inner membrane</keyword>
<evidence type="ECO:0000259" key="16">
    <source>
        <dbReference type="PROSITE" id="PS50885"/>
    </source>
</evidence>
<feature type="domain" description="Methyl-accepting transducer" evidence="14">
    <location>
        <begin position="365"/>
        <end position="601"/>
    </location>
</feature>
<dbReference type="Gene3D" id="1.10.287.950">
    <property type="entry name" value="Methyl-accepting chemotaxis protein"/>
    <property type="match status" value="1"/>
</dbReference>
<evidence type="ECO:0000256" key="6">
    <source>
        <dbReference type="ARBA" id="ARBA00022692"/>
    </source>
</evidence>
<reference evidence="17" key="1">
    <citation type="journal article" date="2013" name="Genome Announc.">
        <title>Draft Genome Sequence of Agarivorans albus Strain MKT 106T, an Agarolytic Marine Bacterium.</title>
        <authorList>
            <person name="Yasuike M."/>
            <person name="Nakamura Y."/>
            <person name="Kai W."/>
            <person name="Fujiwara A."/>
            <person name="Fukui Y."/>
            <person name="Satomi M."/>
            <person name="Sano M."/>
        </authorList>
    </citation>
    <scope>NUCLEOTIDE SEQUENCE [LARGE SCALE GENOMIC DNA]</scope>
</reference>
<keyword evidence="9 11" id="KW-0807">Transducer</keyword>
<keyword evidence="2" id="KW-1003">Cell membrane</keyword>
<evidence type="ECO:0000313" key="17">
    <source>
        <dbReference type="EMBL" id="GAD03336.1"/>
    </source>
</evidence>
<dbReference type="OrthoDB" id="2489132at2"/>
<feature type="compositionally biased region" description="Polar residues" evidence="12">
    <location>
        <begin position="375"/>
        <end position="391"/>
    </location>
</feature>
<keyword evidence="4" id="KW-0145">Chemotaxis</keyword>
<dbReference type="SMART" id="SM00304">
    <property type="entry name" value="HAMP"/>
    <property type="match status" value="1"/>
</dbReference>
<evidence type="ECO:0000256" key="8">
    <source>
        <dbReference type="ARBA" id="ARBA00023136"/>
    </source>
</evidence>
<evidence type="ECO:0000256" key="10">
    <source>
        <dbReference type="ARBA" id="ARBA00029447"/>
    </source>
</evidence>
<evidence type="ECO:0000256" key="2">
    <source>
        <dbReference type="ARBA" id="ARBA00022475"/>
    </source>
</evidence>